<dbReference type="PANTHER" id="PTHR30349">
    <property type="entry name" value="PHAGE INTEGRASE-RELATED"/>
    <property type="match status" value="1"/>
</dbReference>
<organism evidence="6 7">
    <name type="scientific">Pannonibacter tanglangensis</name>
    <dbReference type="NCBI Taxonomy" id="2750084"/>
    <lineage>
        <taxon>Bacteria</taxon>
        <taxon>Pseudomonadati</taxon>
        <taxon>Pseudomonadota</taxon>
        <taxon>Alphaproteobacteria</taxon>
        <taxon>Hyphomicrobiales</taxon>
        <taxon>Stappiaceae</taxon>
        <taxon>Pannonibacter</taxon>
    </lineage>
</organism>
<keyword evidence="4" id="KW-0233">DNA recombination</keyword>
<evidence type="ECO:0000256" key="4">
    <source>
        <dbReference type="ARBA" id="ARBA00023172"/>
    </source>
</evidence>
<sequence>MGRGAAVTPYPAMRMRRNPLPKHCTLVIDRHGKYRVRFRKRGFSTYLPFPPVGDEFKRAYAAALAGVKEWTANVGSGRTRAGSFDALAVSYYRSVEFTSQRPSTQKTYRGIIERFRKLHGDRLVRDLRREHVKAIIGGMADRPHAANNLLKVLKIMLDLALDNGWIDRNPARGVKGYAKKTAGFHSWTDDEIAAFEARHPSGTKARLALALLLYTAQRRGDVARMGWQHVRDGRLHVVQGKTGAELALSLHPALLTELEATARDNMTFLVTEFGAPFSDAGFGNWFRDRCREAGLVNCSAHGLRKAAARRMAEAGMSADIIKSVTGHTNLRTVSIYTDAADQARLADHGIAAIGRAKQERKMSNLSPELDKREGK</sequence>
<evidence type="ECO:0000313" key="7">
    <source>
        <dbReference type="Proteomes" id="UP000541347"/>
    </source>
</evidence>
<dbReference type="Gene3D" id="1.10.443.10">
    <property type="entry name" value="Intergrase catalytic core"/>
    <property type="match status" value="1"/>
</dbReference>
<comment type="similarity">
    <text evidence="1">Belongs to the 'phage' integrase family.</text>
</comment>
<dbReference type="InterPro" id="IPR002104">
    <property type="entry name" value="Integrase_catalytic"/>
</dbReference>
<keyword evidence="2" id="KW-0229">DNA integration</keyword>
<comment type="caution">
    <text evidence="6">The sequence shown here is derived from an EMBL/GenBank/DDBJ whole genome shotgun (WGS) entry which is preliminary data.</text>
</comment>
<dbReference type="EMBL" id="JAABLP010000003">
    <property type="protein sequence ID" value="NBN64749.1"/>
    <property type="molecule type" value="Genomic_DNA"/>
</dbReference>
<gene>
    <name evidence="6" type="ORF">GWI71_13725</name>
</gene>
<proteinExistence type="inferred from homology"/>
<keyword evidence="3" id="KW-0238">DNA-binding</keyword>
<evidence type="ECO:0000259" key="5">
    <source>
        <dbReference type="PROSITE" id="PS51898"/>
    </source>
</evidence>
<dbReference type="InterPro" id="IPR010998">
    <property type="entry name" value="Integrase_recombinase_N"/>
</dbReference>
<dbReference type="Gene3D" id="1.10.150.130">
    <property type="match status" value="1"/>
</dbReference>
<feature type="domain" description="Tyr recombinase" evidence="5">
    <location>
        <begin position="182"/>
        <end position="350"/>
    </location>
</feature>
<dbReference type="RefSeq" id="WP_161676697.1">
    <property type="nucleotide sequence ID" value="NZ_JAABLP010000003.1"/>
</dbReference>
<dbReference type="InterPro" id="IPR050090">
    <property type="entry name" value="Tyrosine_recombinase_XerCD"/>
</dbReference>
<dbReference type="Pfam" id="PF00589">
    <property type="entry name" value="Phage_integrase"/>
    <property type="match status" value="1"/>
</dbReference>
<evidence type="ECO:0000313" key="6">
    <source>
        <dbReference type="EMBL" id="NBN64749.1"/>
    </source>
</evidence>
<dbReference type="SUPFAM" id="SSF56349">
    <property type="entry name" value="DNA breaking-rejoining enzymes"/>
    <property type="match status" value="1"/>
</dbReference>
<protein>
    <submittedName>
        <fullName evidence="6">Tyrosine-type recombinase/integrase</fullName>
    </submittedName>
</protein>
<evidence type="ECO:0000256" key="3">
    <source>
        <dbReference type="ARBA" id="ARBA00023125"/>
    </source>
</evidence>
<dbReference type="InterPro" id="IPR013762">
    <property type="entry name" value="Integrase-like_cat_sf"/>
</dbReference>
<evidence type="ECO:0000256" key="1">
    <source>
        <dbReference type="ARBA" id="ARBA00008857"/>
    </source>
</evidence>
<dbReference type="InterPro" id="IPR011010">
    <property type="entry name" value="DNA_brk_join_enz"/>
</dbReference>
<dbReference type="Proteomes" id="UP000541347">
    <property type="component" value="Unassembled WGS sequence"/>
</dbReference>
<keyword evidence="7" id="KW-1185">Reference proteome</keyword>
<dbReference type="PROSITE" id="PS51898">
    <property type="entry name" value="TYR_RECOMBINASE"/>
    <property type="match status" value="1"/>
</dbReference>
<accession>A0ABW9ZK29</accession>
<dbReference type="PANTHER" id="PTHR30349:SF41">
    <property type="entry name" value="INTEGRASE_RECOMBINASE PROTEIN MJ0367-RELATED"/>
    <property type="match status" value="1"/>
</dbReference>
<evidence type="ECO:0000256" key="2">
    <source>
        <dbReference type="ARBA" id="ARBA00022908"/>
    </source>
</evidence>
<name>A0ABW9ZK29_9HYPH</name>
<reference evidence="6 7" key="1">
    <citation type="submission" date="2020-01" db="EMBL/GenBank/DDBJ databases">
        <authorList>
            <person name="Peng S.Y."/>
            <person name="Li J."/>
            <person name="Wang M."/>
            <person name="Wang L."/>
            <person name="Wang C.Q."/>
            <person name="Wang J.R."/>
        </authorList>
    </citation>
    <scope>NUCLEOTIDE SEQUENCE [LARGE SCALE GENOMIC DNA]</scope>
    <source>
        <strain evidence="6 7">XCT-34</strain>
    </source>
</reference>